<dbReference type="AlphaFoldDB" id="A0A2T1GMD6"/>
<feature type="transmembrane region" description="Helical" evidence="7">
    <location>
        <begin position="12"/>
        <end position="30"/>
    </location>
</feature>
<keyword evidence="10" id="KW-1185">Reference proteome</keyword>
<dbReference type="GO" id="GO:0009246">
    <property type="term" value="P:enterobacterial common antigen biosynthetic process"/>
    <property type="evidence" value="ECO:0007669"/>
    <property type="project" value="TreeGrafter"/>
</dbReference>
<keyword evidence="5 7" id="KW-1133">Transmembrane helix</keyword>
<name>A0A2T1GMD6_9CYAN</name>
<dbReference type="GO" id="GO:0005886">
    <property type="term" value="C:plasma membrane"/>
    <property type="evidence" value="ECO:0007669"/>
    <property type="project" value="UniProtKB-SubCell"/>
</dbReference>
<keyword evidence="3" id="KW-1003">Cell membrane</keyword>
<comment type="subcellular location">
    <subcellularLocation>
        <location evidence="1">Cell membrane</location>
        <topology evidence="1">Multi-pass membrane protein</topology>
    </subcellularLocation>
</comment>
<sequence length="357" mass="40992">MENRSRQWGLDLARVIATYGIVLIHSGDYAPYSDLAQKAQEFFRFSLPFFLAASFYLLVNPEKKVTLSKAISTRFSRLLLPYVVWTLVYLSARIIKESMASKSLAFGNLFQDPVAVIFYGSAAVHLYFLPLLFTGNLFAIAIDRFKTNLKTSILLFLASLAIYNLALQYSVNFSMAFVRLHVVFYSLQISNLQPLLKFLVMQGWFIIICLPYIFFARSIHAWMARYPQRSPISNRNYVLLLLAFVMVITVGRSIFPFVLNEPIYGCLLLVLAINFPSTWVSEFWQKLLLDLSQASFGIYLLHHLIVNFSETLTFKKFPEFGAQITIVSQLVFSISGFLISWAIVRIFTSRKINFFKV</sequence>
<comment type="caution">
    <text evidence="9">The sequence shown here is derived from an EMBL/GenBank/DDBJ whole genome shotgun (WGS) entry which is preliminary data.</text>
</comment>
<dbReference type="PANTHER" id="PTHR40074">
    <property type="entry name" value="O-ACETYLTRANSFERASE WECH"/>
    <property type="match status" value="1"/>
</dbReference>
<evidence type="ECO:0000256" key="4">
    <source>
        <dbReference type="ARBA" id="ARBA00022692"/>
    </source>
</evidence>
<organism evidence="9 10">
    <name type="scientific">Chamaesiphon polymorphus CCALA 037</name>
    <dbReference type="NCBI Taxonomy" id="2107692"/>
    <lineage>
        <taxon>Bacteria</taxon>
        <taxon>Bacillati</taxon>
        <taxon>Cyanobacteriota</taxon>
        <taxon>Cyanophyceae</taxon>
        <taxon>Gomontiellales</taxon>
        <taxon>Chamaesiphonaceae</taxon>
        <taxon>Chamaesiphon</taxon>
    </lineage>
</organism>
<dbReference type="InterPro" id="IPR002656">
    <property type="entry name" value="Acyl_transf_3_dom"/>
</dbReference>
<evidence type="ECO:0000256" key="5">
    <source>
        <dbReference type="ARBA" id="ARBA00022989"/>
    </source>
</evidence>
<evidence type="ECO:0000256" key="6">
    <source>
        <dbReference type="ARBA" id="ARBA00023136"/>
    </source>
</evidence>
<accession>A0A2T1GMD6</accession>
<keyword evidence="6 7" id="KW-0472">Membrane</keyword>
<gene>
    <name evidence="9" type="ORF">C7B77_02410</name>
</gene>
<protein>
    <recommendedName>
        <fullName evidence="8">Acyltransferase 3 domain-containing protein</fullName>
    </recommendedName>
</protein>
<reference evidence="9 10" key="1">
    <citation type="submission" date="2018-03" db="EMBL/GenBank/DDBJ databases">
        <title>The ancient ancestry and fast evolution of plastids.</title>
        <authorList>
            <person name="Moore K.R."/>
            <person name="Magnabosco C."/>
            <person name="Momper L."/>
            <person name="Gold D.A."/>
            <person name="Bosak T."/>
            <person name="Fournier G.P."/>
        </authorList>
    </citation>
    <scope>NUCLEOTIDE SEQUENCE [LARGE SCALE GENOMIC DNA]</scope>
    <source>
        <strain evidence="9 10">CCALA 037</strain>
    </source>
</reference>
<dbReference type="RefSeq" id="WP_106299961.1">
    <property type="nucleotide sequence ID" value="NZ_PVWO01000016.1"/>
</dbReference>
<keyword evidence="4 7" id="KW-0812">Transmembrane</keyword>
<feature type="domain" description="Acyltransferase 3" evidence="8">
    <location>
        <begin position="9"/>
        <end position="344"/>
    </location>
</feature>
<evidence type="ECO:0000313" key="9">
    <source>
        <dbReference type="EMBL" id="PSB59026.1"/>
    </source>
</evidence>
<dbReference type="GO" id="GO:0016413">
    <property type="term" value="F:O-acetyltransferase activity"/>
    <property type="evidence" value="ECO:0007669"/>
    <property type="project" value="TreeGrafter"/>
</dbReference>
<feature type="transmembrane region" description="Helical" evidence="7">
    <location>
        <begin position="237"/>
        <end position="255"/>
    </location>
</feature>
<evidence type="ECO:0000313" key="10">
    <source>
        <dbReference type="Proteomes" id="UP000238937"/>
    </source>
</evidence>
<feature type="transmembrane region" description="Helical" evidence="7">
    <location>
        <begin position="42"/>
        <end position="59"/>
    </location>
</feature>
<dbReference type="EMBL" id="PVWO01000016">
    <property type="protein sequence ID" value="PSB59026.1"/>
    <property type="molecule type" value="Genomic_DNA"/>
</dbReference>
<dbReference type="Pfam" id="PF01757">
    <property type="entry name" value="Acyl_transf_3"/>
    <property type="match status" value="1"/>
</dbReference>
<proteinExistence type="inferred from homology"/>
<dbReference type="OrthoDB" id="479741at2"/>
<evidence type="ECO:0000256" key="2">
    <source>
        <dbReference type="ARBA" id="ARBA00007400"/>
    </source>
</evidence>
<evidence type="ECO:0000256" key="1">
    <source>
        <dbReference type="ARBA" id="ARBA00004651"/>
    </source>
</evidence>
<evidence type="ECO:0000256" key="7">
    <source>
        <dbReference type="SAM" id="Phobius"/>
    </source>
</evidence>
<dbReference type="PANTHER" id="PTHR40074:SF2">
    <property type="entry name" value="O-ACETYLTRANSFERASE WECH"/>
    <property type="match status" value="1"/>
</dbReference>
<evidence type="ECO:0000259" key="8">
    <source>
        <dbReference type="Pfam" id="PF01757"/>
    </source>
</evidence>
<feature type="transmembrane region" description="Helical" evidence="7">
    <location>
        <begin position="198"/>
        <end position="216"/>
    </location>
</feature>
<dbReference type="Proteomes" id="UP000238937">
    <property type="component" value="Unassembled WGS sequence"/>
</dbReference>
<comment type="similarity">
    <text evidence="2">Belongs to the acyltransferase 3 family.</text>
</comment>
<feature type="transmembrane region" description="Helical" evidence="7">
    <location>
        <begin position="79"/>
        <end position="96"/>
    </location>
</feature>
<evidence type="ECO:0000256" key="3">
    <source>
        <dbReference type="ARBA" id="ARBA00022475"/>
    </source>
</evidence>
<feature type="transmembrane region" description="Helical" evidence="7">
    <location>
        <begin position="326"/>
        <end position="347"/>
    </location>
</feature>
<feature type="transmembrane region" description="Helical" evidence="7">
    <location>
        <begin position="116"/>
        <end position="141"/>
    </location>
</feature>
<feature type="transmembrane region" description="Helical" evidence="7">
    <location>
        <begin position="153"/>
        <end position="178"/>
    </location>
</feature>